<organism evidence="3 4">
    <name type="scientific">Hyalangium rubrum</name>
    <dbReference type="NCBI Taxonomy" id="3103134"/>
    <lineage>
        <taxon>Bacteria</taxon>
        <taxon>Pseudomonadati</taxon>
        <taxon>Myxococcota</taxon>
        <taxon>Myxococcia</taxon>
        <taxon>Myxococcales</taxon>
        <taxon>Cystobacterineae</taxon>
        <taxon>Archangiaceae</taxon>
        <taxon>Hyalangium</taxon>
    </lineage>
</organism>
<feature type="transmembrane region" description="Helical" evidence="1">
    <location>
        <begin position="310"/>
        <end position="328"/>
    </location>
</feature>
<evidence type="ECO:0000313" key="3">
    <source>
        <dbReference type="EMBL" id="MDY7230728.1"/>
    </source>
</evidence>
<protein>
    <submittedName>
        <fullName evidence="3">Uncharacterized protein</fullName>
    </submittedName>
</protein>
<feature type="signal peptide" evidence="2">
    <location>
        <begin position="1"/>
        <end position="18"/>
    </location>
</feature>
<gene>
    <name evidence="3" type="ORF">SYV04_30305</name>
</gene>
<dbReference type="Proteomes" id="UP001291309">
    <property type="component" value="Unassembled WGS sequence"/>
</dbReference>
<evidence type="ECO:0000313" key="4">
    <source>
        <dbReference type="Proteomes" id="UP001291309"/>
    </source>
</evidence>
<keyword evidence="2" id="KW-0732">Signal</keyword>
<name>A0ABU5HD17_9BACT</name>
<dbReference type="RefSeq" id="WP_321549442.1">
    <property type="nucleotide sequence ID" value="NZ_JAXIVS010000012.1"/>
</dbReference>
<feature type="transmembrane region" description="Helical" evidence="1">
    <location>
        <begin position="253"/>
        <end position="271"/>
    </location>
</feature>
<accession>A0ABU5HD17</accession>
<feature type="transmembrane region" description="Helical" evidence="1">
    <location>
        <begin position="283"/>
        <end position="304"/>
    </location>
</feature>
<sequence>MTLPLASLLSLLATVAVAQESDAPMSAPPLPSASDPCSSAEEDYTSAFNALLKGRDEEALGALERVLATCPTHPYAGEFARFARSRLGPGAELAEAALTSGEKPTGFARGGLVVWQTMHGASQGILLCVIADCDARGGLGAALLGAGVGATASLLLTPNGVTPGQSAVINSGTTWGVWYGITAISLLDMNDSDAEIGTVMFSMASLTGAGVALAMLTSPTAGQVSLTNSGGLWAGGVMALFLATADSGDMKTFFAIESAVTSVGLLSFALLSQSVPISRGRVLLIDSGGILGGLLGAAAVALVTEDGDPILFGAGVGALAGLGFTTWLTRDFDAPDSAAPQVSFAPTLMGREGAGLVLGGRF</sequence>
<dbReference type="EMBL" id="JAXIVS010000012">
    <property type="protein sequence ID" value="MDY7230728.1"/>
    <property type="molecule type" value="Genomic_DNA"/>
</dbReference>
<feature type="transmembrane region" description="Helical" evidence="1">
    <location>
        <begin position="199"/>
        <end position="218"/>
    </location>
</feature>
<keyword evidence="4" id="KW-1185">Reference proteome</keyword>
<proteinExistence type="predicted"/>
<reference evidence="3 4" key="1">
    <citation type="submission" date="2023-12" db="EMBL/GenBank/DDBJ databases">
        <title>the genome sequence of Hyalangium sp. s54d21.</title>
        <authorList>
            <person name="Zhang X."/>
        </authorList>
    </citation>
    <scope>NUCLEOTIDE SEQUENCE [LARGE SCALE GENOMIC DNA]</scope>
    <source>
        <strain evidence="4">s54d21</strain>
    </source>
</reference>
<keyword evidence="1" id="KW-0812">Transmembrane</keyword>
<evidence type="ECO:0000256" key="2">
    <source>
        <dbReference type="SAM" id="SignalP"/>
    </source>
</evidence>
<comment type="caution">
    <text evidence="3">The sequence shown here is derived from an EMBL/GenBank/DDBJ whole genome shotgun (WGS) entry which is preliminary data.</text>
</comment>
<keyword evidence="1" id="KW-1133">Transmembrane helix</keyword>
<feature type="transmembrane region" description="Helical" evidence="1">
    <location>
        <begin position="230"/>
        <end position="247"/>
    </location>
</feature>
<evidence type="ECO:0000256" key="1">
    <source>
        <dbReference type="SAM" id="Phobius"/>
    </source>
</evidence>
<keyword evidence="1" id="KW-0472">Membrane</keyword>
<feature type="chain" id="PRO_5046158537" evidence="2">
    <location>
        <begin position="19"/>
        <end position="362"/>
    </location>
</feature>